<proteinExistence type="predicted"/>
<organism evidence="3 4">
    <name type="scientific">Rhododendron griersonianum</name>
    <dbReference type="NCBI Taxonomy" id="479676"/>
    <lineage>
        <taxon>Eukaryota</taxon>
        <taxon>Viridiplantae</taxon>
        <taxon>Streptophyta</taxon>
        <taxon>Embryophyta</taxon>
        <taxon>Tracheophyta</taxon>
        <taxon>Spermatophyta</taxon>
        <taxon>Magnoliopsida</taxon>
        <taxon>eudicotyledons</taxon>
        <taxon>Gunneridae</taxon>
        <taxon>Pentapetalae</taxon>
        <taxon>asterids</taxon>
        <taxon>Ericales</taxon>
        <taxon>Ericaceae</taxon>
        <taxon>Ericoideae</taxon>
        <taxon>Rhodoreae</taxon>
        <taxon>Rhododendron</taxon>
    </lineage>
</organism>
<dbReference type="Proteomes" id="UP000823749">
    <property type="component" value="Chromosome 12"/>
</dbReference>
<sequence length="221" mass="24938">MASSWVKWRGGTVPRSSKRGISASLRRFLPLFPLSSPRFVISCASFIAAPGRSFFLFSLYTLGLWRFFIILIDKFPLLGPLTGRRRISHMPTAHYPFGLSNHRLQCRRYIQLSEKVASDASCRATRMDARPDAYFTNLLQDGVILQDHSKREPQDEFGFTYANPDAQVFTQSSQTPTQKGSTPKRAQRGGKFTIEEDKLLVSAYLNISLDAVQGNGQKRRG</sequence>
<feature type="region of interest" description="Disordered" evidence="1">
    <location>
        <begin position="171"/>
        <end position="192"/>
    </location>
</feature>
<feature type="compositionally biased region" description="Polar residues" evidence="1">
    <location>
        <begin position="171"/>
        <end position="181"/>
    </location>
</feature>
<dbReference type="EMBL" id="JACTNZ010000012">
    <property type="protein sequence ID" value="KAG5521242.1"/>
    <property type="molecule type" value="Genomic_DNA"/>
</dbReference>
<evidence type="ECO:0000313" key="3">
    <source>
        <dbReference type="EMBL" id="KAG5521242.1"/>
    </source>
</evidence>
<keyword evidence="2" id="KW-1133">Transmembrane helix</keyword>
<evidence type="ECO:0000256" key="1">
    <source>
        <dbReference type="SAM" id="MobiDB-lite"/>
    </source>
</evidence>
<accession>A0AAV6HYQ8</accession>
<feature type="transmembrane region" description="Helical" evidence="2">
    <location>
        <begin position="54"/>
        <end position="72"/>
    </location>
</feature>
<name>A0AAV6HYQ8_9ERIC</name>
<evidence type="ECO:0000313" key="4">
    <source>
        <dbReference type="Proteomes" id="UP000823749"/>
    </source>
</evidence>
<protein>
    <submittedName>
        <fullName evidence="3">Uncharacterized protein</fullName>
    </submittedName>
</protein>
<keyword evidence="4" id="KW-1185">Reference proteome</keyword>
<evidence type="ECO:0000256" key="2">
    <source>
        <dbReference type="SAM" id="Phobius"/>
    </source>
</evidence>
<keyword evidence="2" id="KW-0812">Transmembrane</keyword>
<reference evidence="3" key="1">
    <citation type="submission" date="2020-08" db="EMBL/GenBank/DDBJ databases">
        <title>Plant Genome Project.</title>
        <authorList>
            <person name="Zhang R.-G."/>
        </authorList>
    </citation>
    <scope>NUCLEOTIDE SEQUENCE</scope>
    <source>
        <strain evidence="3">WSP0</strain>
        <tissue evidence="3">Leaf</tissue>
    </source>
</reference>
<dbReference type="AlphaFoldDB" id="A0AAV6HYQ8"/>
<comment type="caution">
    <text evidence="3">The sequence shown here is derived from an EMBL/GenBank/DDBJ whole genome shotgun (WGS) entry which is preliminary data.</text>
</comment>
<keyword evidence="2" id="KW-0472">Membrane</keyword>
<gene>
    <name evidence="3" type="ORF">RHGRI_033711</name>
</gene>